<dbReference type="GO" id="GO:0005886">
    <property type="term" value="C:plasma membrane"/>
    <property type="evidence" value="ECO:0007669"/>
    <property type="project" value="UniProtKB-SubCell"/>
</dbReference>
<feature type="transmembrane region" description="Helical" evidence="6">
    <location>
        <begin position="71"/>
        <end position="89"/>
    </location>
</feature>
<dbReference type="Proteomes" id="UP000295765">
    <property type="component" value="Unassembled WGS sequence"/>
</dbReference>
<evidence type="ECO:0000313" key="7">
    <source>
        <dbReference type="EMBL" id="TCO81733.1"/>
    </source>
</evidence>
<feature type="transmembrane region" description="Helical" evidence="6">
    <location>
        <begin position="41"/>
        <end position="65"/>
    </location>
</feature>
<dbReference type="OrthoDB" id="581870at2"/>
<dbReference type="AlphaFoldDB" id="A0A4R2L504"/>
<evidence type="ECO:0000256" key="1">
    <source>
        <dbReference type="ARBA" id="ARBA00004651"/>
    </source>
</evidence>
<comment type="caution">
    <text evidence="7">The sequence shown here is derived from an EMBL/GenBank/DDBJ whole genome shotgun (WGS) entry which is preliminary data.</text>
</comment>
<dbReference type="GO" id="GO:0015171">
    <property type="term" value="F:amino acid transmembrane transporter activity"/>
    <property type="evidence" value="ECO:0007669"/>
    <property type="project" value="TreeGrafter"/>
</dbReference>
<dbReference type="PANTHER" id="PTHR30086:SF20">
    <property type="entry name" value="ARGININE EXPORTER PROTEIN ARGO-RELATED"/>
    <property type="match status" value="1"/>
</dbReference>
<name>A0A4R2L504_9GAMM</name>
<evidence type="ECO:0000256" key="3">
    <source>
        <dbReference type="ARBA" id="ARBA00022692"/>
    </source>
</evidence>
<feature type="transmembrane region" description="Helical" evidence="6">
    <location>
        <begin position="6"/>
        <end position="29"/>
    </location>
</feature>
<evidence type="ECO:0000256" key="4">
    <source>
        <dbReference type="ARBA" id="ARBA00022989"/>
    </source>
</evidence>
<protein>
    <submittedName>
        <fullName evidence="7">RhtB (Resistance to homoserine/threonine) family protein</fullName>
    </submittedName>
</protein>
<keyword evidence="3 6" id="KW-0812">Transmembrane</keyword>
<accession>A0A4R2L504</accession>
<dbReference type="EMBL" id="SLWY01000007">
    <property type="protein sequence ID" value="TCO81733.1"/>
    <property type="molecule type" value="Genomic_DNA"/>
</dbReference>
<sequence>MLGIHDFPMFLVASVMLAVLPGPDTLYVLGRTISHGRRAGLWSLAGIGTGCLVHIGASALGLSALIAASPFAFELVKSAGALYLAWLGVQLLREAWTRPAGAAAAGNGTRPDEGADLRRLFRQGIVTNVLNPKVGLFFISFLPQFIDPARSSVAGFVALGLTFVVVGLLWILLLMHTTDLAARQWRGRDTVNRALKGGTGALFVGLAAKLALDR</sequence>
<dbReference type="Pfam" id="PF01810">
    <property type="entry name" value="LysE"/>
    <property type="match status" value="1"/>
</dbReference>
<dbReference type="PIRSF" id="PIRSF006324">
    <property type="entry name" value="LeuE"/>
    <property type="match status" value="1"/>
</dbReference>
<evidence type="ECO:0000256" key="2">
    <source>
        <dbReference type="ARBA" id="ARBA00022475"/>
    </source>
</evidence>
<keyword evidence="8" id="KW-1185">Reference proteome</keyword>
<keyword evidence="2" id="KW-1003">Cell membrane</keyword>
<evidence type="ECO:0000313" key="8">
    <source>
        <dbReference type="Proteomes" id="UP000295765"/>
    </source>
</evidence>
<reference evidence="7 8" key="1">
    <citation type="submission" date="2019-03" db="EMBL/GenBank/DDBJ databases">
        <title>Genomic Encyclopedia of Type Strains, Phase IV (KMG-IV): sequencing the most valuable type-strain genomes for metagenomic binning, comparative biology and taxonomic classification.</title>
        <authorList>
            <person name="Goeker M."/>
        </authorList>
    </citation>
    <scope>NUCLEOTIDE SEQUENCE [LARGE SCALE GENOMIC DNA]</scope>
    <source>
        <strain evidence="7 8">DSM 25287</strain>
    </source>
</reference>
<feature type="transmembrane region" description="Helical" evidence="6">
    <location>
        <begin position="125"/>
        <end position="146"/>
    </location>
</feature>
<comment type="subcellular location">
    <subcellularLocation>
        <location evidence="1">Cell membrane</location>
        <topology evidence="1">Multi-pass membrane protein</topology>
    </subcellularLocation>
</comment>
<evidence type="ECO:0000256" key="6">
    <source>
        <dbReference type="SAM" id="Phobius"/>
    </source>
</evidence>
<feature type="transmembrane region" description="Helical" evidence="6">
    <location>
        <begin position="152"/>
        <end position="173"/>
    </location>
</feature>
<dbReference type="PANTHER" id="PTHR30086">
    <property type="entry name" value="ARGININE EXPORTER PROTEIN ARGO"/>
    <property type="match status" value="1"/>
</dbReference>
<dbReference type="RefSeq" id="WP_132540909.1">
    <property type="nucleotide sequence ID" value="NZ_SLWY01000007.1"/>
</dbReference>
<proteinExistence type="predicted"/>
<keyword evidence="5 6" id="KW-0472">Membrane</keyword>
<organism evidence="7 8">
    <name type="scientific">Plasticicumulans lactativorans</name>
    <dbReference type="NCBI Taxonomy" id="1133106"/>
    <lineage>
        <taxon>Bacteria</taxon>
        <taxon>Pseudomonadati</taxon>
        <taxon>Pseudomonadota</taxon>
        <taxon>Gammaproteobacteria</taxon>
        <taxon>Candidatus Competibacteraceae</taxon>
        <taxon>Plasticicumulans</taxon>
    </lineage>
</organism>
<dbReference type="InterPro" id="IPR001123">
    <property type="entry name" value="LeuE-type"/>
</dbReference>
<gene>
    <name evidence="7" type="ORF">EV699_107126</name>
</gene>
<keyword evidence="4 6" id="KW-1133">Transmembrane helix</keyword>
<evidence type="ECO:0000256" key="5">
    <source>
        <dbReference type="ARBA" id="ARBA00023136"/>
    </source>
</evidence>